<proteinExistence type="predicted"/>
<reference evidence="2 3" key="1">
    <citation type="submission" date="2017-02" db="EMBL/GenBank/DDBJ databases">
        <title>Analysis of active prophages from bacterial high-throughput sequencing data.</title>
        <authorList>
            <person name="Sun Q."/>
            <person name="Zhang X."/>
            <person name="Xing S."/>
            <person name="Tong Y.-G."/>
        </authorList>
    </citation>
    <scope>NUCLEOTIDE SEQUENCE [LARGE SCALE GENOMIC DNA]</scope>
</reference>
<protein>
    <submittedName>
        <fullName evidence="2">Uncharacterized protein</fullName>
    </submittedName>
</protein>
<dbReference type="GeneID" id="77923764"/>
<accession>A0A1W6JQ48</accession>
<dbReference type="KEGG" id="vg:77923764"/>
<organism evidence="2 3">
    <name type="scientific">Staphylococcus virus IME1354_01</name>
    <dbReference type="NCBI Taxonomy" id="3070820"/>
    <lineage>
        <taxon>Viruses</taxon>
        <taxon>Duplodnaviria</taxon>
        <taxon>Heunggongvirae</taxon>
        <taxon>Uroviricota</taxon>
        <taxon>Caudoviricetes</taxon>
        <taxon>Zhangqianvirus</taxon>
        <taxon>Zhangqianvirus IME1354</taxon>
    </lineage>
</organism>
<dbReference type="RefSeq" id="YP_010648326.1">
    <property type="nucleotide sequence ID" value="NC_070727.1"/>
</dbReference>
<evidence type="ECO:0000256" key="1">
    <source>
        <dbReference type="SAM" id="MobiDB-lite"/>
    </source>
</evidence>
<evidence type="ECO:0000313" key="2">
    <source>
        <dbReference type="EMBL" id="ARM68334.1"/>
    </source>
</evidence>
<dbReference type="Proteomes" id="UP000224518">
    <property type="component" value="Segment"/>
</dbReference>
<name>A0A1W6JQ48_9CAUD</name>
<keyword evidence="3" id="KW-1185">Reference proteome</keyword>
<feature type="compositionally biased region" description="Polar residues" evidence="1">
    <location>
        <begin position="29"/>
        <end position="46"/>
    </location>
</feature>
<evidence type="ECO:0000313" key="3">
    <source>
        <dbReference type="Proteomes" id="UP000224518"/>
    </source>
</evidence>
<dbReference type="EMBL" id="KY653126">
    <property type="protein sequence ID" value="ARM68334.1"/>
    <property type="molecule type" value="Genomic_DNA"/>
</dbReference>
<feature type="region of interest" description="Disordered" evidence="1">
    <location>
        <begin position="29"/>
        <end position="53"/>
    </location>
</feature>
<sequence length="292" mass="34028">MKHYLYTDKAFIYSYLSQHGKGLNLSYSQMNKNTSSESETRTTQNAKETEKISGEKDGDLTIGANIHVVNGEYSTPSKYEFKINKNELRETLQFMDSKSEAQSELYKIELHDYLYEIFENSLEYNDKLQTFSSSSVVIAEMNKDYFDFLNRIVDLYTKDKTSSFLGINTSDKDEFKQIEKQITPLKQLSSVFNELIPGDYKLLFDYHGESLIGSLYKENLKVPVRELKYFYTKNTLKIIGLVVTNVQEHLIINSQNVLESLQVDREMLQPLLQTLTDKPTHYFKPIMIYSEF</sequence>